<accession>A0AAD7FN37</accession>
<dbReference type="Proteomes" id="UP001221142">
    <property type="component" value="Unassembled WGS sequence"/>
</dbReference>
<dbReference type="EMBL" id="JARKIF010000008">
    <property type="protein sequence ID" value="KAJ7633066.1"/>
    <property type="molecule type" value="Genomic_DNA"/>
</dbReference>
<reference evidence="1" key="1">
    <citation type="submission" date="2023-03" db="EMBL/GenBank/DDBJ databases">
        <title>Massive genome expansion in bonnet fungi (Mycena s.s.) driven by repeated elements and novel gene families across ecological guilds.</title>
        <authorList>
            <consortium name="Lawrence Berkeley National Laboratory"/>
            <person name="Harder C.B."/>
            <person name="Miyauchi S."/>
            <person name="Viragh M."/>
            <person name="Kuo A."/>
            <person name="Thoen E."/>
            <person name="Andreopoulos B."/>
            <person name="Lu D."/>
            <person name="Skrede I."/>
            <person name="Drula E."/>
            <person name="Henrissat B."/>
            <person name="Morin E."/>
            <person name="Kohler A."/>
            <person name="Barry K."/>
            <person name="LaButti K."/>
            <person name="Morin E."/>
            <person name="Salamov A."/>
            <person name="Lipzen A."/>
            <person name="Mereny Z."/>
            <person name="Hegedus B."/>
            <person name="Baldrian P."/>
            <person name="Stursova M."/>
            <person name="Weitz H."/>
            <person name="Taylor A."/>
            <person name="Grigoriev I.V."/>
            <person name="Nagy L.G."/>
            <person name="Martin F."/>
            <person name="Kauserud H."/>
        </authorList>
    </citation>
    <scope>NUCLEOTIDE SEQUENCE</scope>
    <source>
        <strain evidence="1">9284</strain>
    </source>
</reference>
<dbReference type="AlphaFoldDB" id="A0AAD7FN37"/>
<comment type="caution">
    <text evidence="1">The sequence shown here is derived from an EMBL/GenBank/DDBJ whole genome shotgun (WGS) entry which is preliminary data.</text>
</comment>
<evidence type="ECO:0000313" key="1">
    <source>
        <dbReference type="EMBL" id="KAJ7633066.1"/>
    </source>
</evidence>
<proteinExistence type="predicted"/>
<gene>
    <name evidence="1" type="ORF">FB45DRAFT_832514</name>
</gene>
<keyword evidence="2" id="KW-1185">Reference proteome</keyword>
<protein>
    <submittedName>
        <fullName evidence="1">Uncharacterized protein</fullName>
    </submittedName>
</protein>
<organism evidence="1 2">
    <name type="scientific">Roridomyces roridus</name>
    <dbReference type="NCBI Taxonomy" id="1738132"/>
    <lineage>
        <taxon>Eukaryota</taxon>
        <taxon>Fungi</taxon>
        <taxon>Dikarya</taxon>
        <taxon>Basidiomycota</taxon>
        <taxon>Agaricomycotina</taxon>
        <taxon>Agaricomycetes</taxon>
        <taxon>Agaricomycetidae</taxon>
        <taxon>Agaricales</taxon>
        <taxon>Marasmiineae</taxon>
        <taxon>Mycenaceae</taxon>
        <taxon>Roridomyces</taxon>
    </lineage>
</organism>
<name>A0AAD7FN37_9AGAR</name>
<sequence>MPQPTFTSPSTGTIPILLGSIPTAFPTIPVDEQRDYLDRVREFKTEVEVKGNSLAYLKDITAVAGNATNIDVPRTKAQLVDACNWRIAQCLRYSTPTRIAEAAPYIQNVIAHFKLAHLTDGKTDDVPEMYLGVALHKTPGQEDKAVEHFRIAYTSSPHIEMQFHSQLWSRACYSRLLRRMGKIAEAKEQEDMIADWVHGHPYAMPPDEFSALVSDPEHEGEDHILEHPQVKQTFDGMVQMGPGMVVQWF</sequence>
<evidence type="ECO:0000313" key="2">
    <source>
        <dbReference type="Proteomes" id="UP001221142"/>
    </source>
</evidence>